<sequence>MKSTKIQPEQRLFGYLSEVADEASGKLSPAARIRLVDSLRDTIERERARRGLDLATLDGILRRLGDPVTVVDSEVQRDPDYQARLTARLARASDGPQVPITDDLAALLVGGSPSGGPNVPLNQAAVAPRIAADGPELCLDPDPFAPEHSVETVGALAAPAPPAAATETTMTMILPDLGGLEEPQPLAPAVARIRTAWLYGPKARPWEALAIAVFLVGAVLGQWVVLLLAALIACTSRYFTPVEKWALVVGVPVATGLVYALGFWLHQRGFWGGTAVNTSDLLSGAASFFGTLPRIAALLAALFLSWRLARGITRQL</sequence>
<accession>A0A8J7WMP4</accession>
<protein>
    <submittedName>
        <fullName evidence="2">Uncharacterized protein</fullName>
    </submittedName>
</protein>
<organism evidence="2 3">
    <name type="scientific">Actinocrinis puniceicyclus</name>
    <dbReference type="NCBI Taxonomy" id="977794"/>
    <lineage>
        <taxon>Bacteria</taxon>
        <taxon>Bacillati</taxon>
        <taxon>Actinomycetota</taxon>
        <taxon>Actinomycetes</taxon>
        <taxon>Catenulisporales</taxon>
        <taxon>Actinospicaceae</taxon>
        <taxon>Actinocrinis</taxon>
    </lineage>
</organism>
<feature type="transmembrane region" description="Helical" evidence="1">
    <location>
        <begin position="245"/>
        <end position="265"/>
    </location>
</feature>
<keyword evidence="1" id="KW-0812">Transmembrane</keyword>
<evidence type="ECO:0000256" key="1">
    <source>
        <dbReference type="SAM" id="Phobius"/>
    </source>
</evidence>
<keyword evidence="1" id="KW-0472">Membrane</keyword>
<proteinExistence type="predicted"/>
<reference evidence="2" key="1">
    <citation type="submission" date="2021-04" db="EMBL/GenBank/DDBJ databases">
        <title>Genome based classification of Actinospica acidithermotolerans sp. nov., an actinobacterium isolated from an Indonesian hot spring.</title>
        <authorList>
            <person name="Kusuma A.B."/>
            <person name="Putra K.E."/>
            <person name="Nafisah S."/>
            <person name="Loh J."/>
            <person name="Nouioui I."/>
            <person name="Goodfellow M."/>
        </authorList>
    </citation>
    <scope>NUCLEOTIDE SEQUENCE</scope>
    <source>
        <strain evidence="2">DSM 45618</strain>
    </source>
</reference>
<evidence type="ECO:0000313" key="3">
    <source>
        <dbReference type="Proteomes" id="UP000677913"/>
    </source>
</evidence>
<evidence type="ECO:0000313" key="2">
    <source>
        <dbReference type="EMBL" id="MBS2962537.1"/>
    </source>
</evidence>
<dbReference type="Proteomes" id="UP000677913">
    <property type="component" value="Unassembled WGS sequence"/>
</dbReference>
<keyword evidence="1" id="KW-1133">Transmembrane helix</keyword>
<keyword evidence="3" id="KW-1185">Reference proteome</keyword>
<gene>
    <name evidence="2" type="ORF">KGA66_05730</name>
</gene>
<feature type="transmembrane region" description="Helical" evidence="1">
    <location>
        <begin position="285"/>
        <end position="306"/>
    </location>
</feature>
<dbReference type="AlphaFoldDB" id="A0A8J7WMP4"/>
<dbReference type="EMBL" id="JAGSXH010000012">
    <property type="protein sequence ID" value="MBS2962537.1"/>
    <property type="molecule type" value="Genomic_DNA"/>
</dbReference>
<name>A0A8J7WMP4_9ACTN</name>
<feature type="transmembrane region" description="Helical" evidence="1">
    <location>
        <begin position="208"/>
        <end position="233"/>
    </location>
</feature>
<comment type="caution">
    <text evidence="2">The sequence shown here is derived from an EMBL/GenBank/DDBJ whole genome shotgun (WGS) entry which is preliminary data.</text>
</comment>
<dbReference type="RefSeq" id="WP_211465311.1">
    <property type="nucleotide sequence ID" value="NZ_JAGSXH010000012.1"/>
</dbReference>